<dbReference type="InterPro" id="IPR001453">
    <property type="entry name" value="MoaB/Mog_dom"/>
</dbReference>
<evidence type="ECO:0000256" key="3">
    <source>
        <dbReference type="ARBA" id="ARBA00010763"/>
    </source>
</evidence>
<protein>
    <recommendedName>
        <fullName evidence="6">Molybdopterin molybdenumtransferase</fullName>
        <ecNumber evidence="6">2.10.1.1</ecNumber>
    </recommendedName>
</protein>
<dbReference type="NCBIfam" id="NF045515">
    <property type="entry name" value="Glp_gephyrin"/>
    <property type="match status" value="1"/>
</dbReference>
<evidence type="ECO:0000259" key="7">
    <source>
        <dbReference type="SMART" id="SM00852"/>
    </source>
</evidence>
<dbReference type="InterPro" id="IPR036688">
    <property type="entry name" value="MoeA_C_domain_IV_sf"/>
</dbReference>
<dbReference type="EMBL" id="JBHMEA010000049">
    <property type="protein sequence ID" value="MFB9233372.1"/>
    <property type="molecule type" value="Genomic_DNA"/>
</dbReference>
<dbReference type="CDD" id="cd00887">
    <property type="entry name" value="MoeA"/>
    <property type="match status" value="1"/>
</dbReference>
<comment type="similarity">
    <text evidence="3 6">Belongs to the MoeA family.</text>
</comment>
<keyword evidence="6" id="KW-0808">Transferase</keyword>
<sequence length="423" mass="43925">MINLAKTKPVGCGCDDPELSGKLIPVNMALETGLALAEPVAETETVPLAKAMGRITAEAAVSPVPLPPFNNSAMDGYALRTADLAGGGSWTLPVSGRIAAGDPGCTGAPKGSAVRIFTGAPVPSDMDAVVMQEYVERIGAEITLKSRPEPGQNIRLLGEDMPKGGAILPAGTEITSREACALAASGHGNVTLRRKLRVAIFCTGSELKAPGEDLGPGQIWNSNRYMLLAALNKPWIELVDLGTVEDSPESLTKTLIKAAENADMVISTGGVSVGDEDHMPAVFRAAGGNIHAMRVAMKPGKPVAIGTMGDAIYVGLPGNPVSAFVTWHVIGAPILAKRAGAAKIAPRKTTVKAGFTTNRRPGRCEFRPAKLVGYDANGTEIAEVLSPSYSARVALLCAADGLALIPADAEKVMEGDVLEFLKF</sequence>
<evidence type="ECO:0000256" key="1">
    <source>
        <dbReference type="ARBA" id="ARBA00002901"/>
    </source>
</evidence>
<dbReference type="Gene3D" id="2.170.190.11">
    <property type="entry name" value="Molybdopterin biosynthesis moea protein, domain 3"/>
    <property type="match status" value="1"/>
</dbReference>
<dbReference type="Gene3D" id="2.40.340.10">
    <property type="entry name" value="MoeA, C-terminal, domain IV"/>
    <property type="match status" value="1"/>
</dbReference>
<comment type="function">
    <text evidence="1 6">Catalyzes the insertion of molybdate into adenylated molybdopterin with the concomitant release of AMP.</text>
</comment>
<gene>
    <name evidence="8" type="primary">glp</name>
    <name evidence="8" type="ORF">ACFFUT_16390</name>
</gene>
<dbReference type="InterPro" id="IPR005111">
    <property type="entry name" value="MoeA_C_domain_IV"/>
</dbReference>
<feature type="domain" description="MoaB/Mog" evidence="7">
    <location>
        <begin position="199"/>
        <end position="337"/>
    </location>
</feature>
<dbReference type="InterPro" id="IPR036135">
    <property type="entry name" value="MoeA_linker/N_sf"/>
</dbReference>
<dbReference type="InterPro" id="IPR036425">
    <property type="entry name" value="MoaB/Mog-like_dom_sf"/>
</dbReference>
<keyword evidence="6" id="KW-0500">Molybdenum</keyword>
<evidence type="ECO:0000256" key="4">
    <source>
        <dbReference type="ARBA" id="ARBA00023150"/>
    </source>
</evidence>
<comment type="catalytic activity">
    <reaction evidence="5">
        <text>adenylyl-molybdopterin + molybdate = Mo-molybdopterin + AMP + H(+)</text>
        <dbReference type="Rhea" id="RHEA:35047"/>
        <dbReference type="ChEBI" id="CHEBI:15378"/>
        <dbReference type="ChEBI" id="CHEBI:36264"/>
        <dbReference type="ChEBI" id="CHEBI:62727"/>
        <dbReference type="ChEBI" id="CHEBI:71302"/>
        <dbReference type="ChEBI" id="CHEBI:456215"/>
        <dbReference type="EC" id="2.10.1.1"/>
    </reaction>
</comment>
<name>A0ABV5JIS9_9RHOB</name>
<dbReference type="EC" id="2.10.1.1" evidence="6"/>
<dbReference type="SMART" id="SM00852">
    <property type="entry name" value="MoCF_biosynth"/>
    <property type="match status" value="1"/>
</dbReference>
<keyword evidence="9" id="KW-1185">Reference proteome</keyword>
<comment type="pathway">
    <text evidence="2 6">Cofactor biosynthesis; molybdopterin biosynthesis.</text>
</comment>
<dbReference type="InterPro" id="IPR005110">
    <property type="entry name" value="MoeA_linker/N"/>
</dbReference>
<dbReference type="Pfam" id="PF00994">
    <property type="entry name" value="MoCF_biosynth"/>
    <property type="match status" value="1"/>
</dbReference>
<keyword evidence="6" id="KW-0479">Metal-binding</keyword>
<dbReference type="Pfam" id="PF03453">
    <property type="entry name" value="MoeA_N"/>
    <property type="match status" value="1"/>
</dbReference>
<evidence type="ECO:0000313" key="9">
    <source>
        <dbReference type="Proteomes" id="UP001589683"/>
    </source>
</evidence>
<comment type="cofactor">
    <cofactor evidence="6">
        <name>Mg(2+)</name>
        <dbReference type="ChEBI" id="CHEBI:18420"/>
    </cofactor>
</comment>
<comment type="caution">
    <text evidence="8">The sequence shown here is derived from an EMBL/GenBank/DDBJ whole genome shotgun (WGS) entry which is preliminary data.</text>
</comment>
<dbReference type="SUPFAM" id="SSF63867">
    <property type="entry name" value="MoeA C-terminal domain-like"/>
    <property type="match status" value="1"/>
</dbReference>
<organism evidence="8 9">
    <name type="scientific">Pseudohalocynthiibacter aestuariivivens</name>
    <dbReference type="NCBI Taxonomy" id="1591409"/>
    <lineage>
        <taxon>Bacteria</taxon>
        <taxon>Pseudomonadati</taxon>
        <taxon>Pseudomonadota</taxon>
        <taxon>Alphaproteobacteria</taxon>
        <taxon>Rhodobacterales</taxon>
        <taxon>Paracoccaceae</taxon>
        <taxon>Pseudohalocynthiibacter</taxon>
    </lineage>
</organism>
<evidence type="ECO:0000256" key="5">
    <source>
        <dbReference type="ARBA" id="ARBA00047317"/>
    </source>
</evidence>
<dbReference type="RefSeq" id="WP_213888291.1">
    <property type="nucleotide sequence ID" value="NZ_JAGFNU010000003.1"/>
</dbReference>
<dbReference type="SUPFAM" id="SSF63882">
    <property type="entry name" value="MoeA N-terminal region -like"/>
    <property type="match status" value="1"/>
</dbReference>
<dbReference type="Pfam" id="PF03454">
    <property type="entry name" value="MoeA_C"/>
    <property type="match status" value="1"/>
</dbReference>
<reference evidence="8 9" key="1">
    <citation type="submission" date="2024-09" db="EMBL/GenBank/DDBJ databases">
        <authorList>
            <person name="Sun Q."/>
            <person name="Mori K."/>
        </authorList>
    </citation>
    <scope>NUCLEOTIDE SEQUENCE [LARGE SCALE GENOMIC DNA]</scope>
    <source>
        <strain evidence="8 9">CECT 8726</strain>
    </source>
</reference>
<evidence type="ECO:0000256" key="6">
    <source>
        <dbReference type="RuleBase" id="RU365090"/>
    </source>
</evidence>
<dbReference type="PANTHER" id="PTHR10192">
    <property type="entry name" value="MOLYBDOPTERIN BIOSYNTHESIS PROTEIN"/>
    <property type="match status" value="1"/>
</dbReference>
<evidence type="ECO:0000313" key="8">
    <source>
        <dbReference type="EMBL" id="MFB9233372.1"/>
    </source>
</evidence>
<dbReference type="Gene3D" id="3.90.105.10">
    <property type="entry name" value="Molybdopterin biosynthesis moea protein, domain 2"/>
    <property type="match status" value="1"/>
</dbReference>
<evidence type="ECO:0000256" key="2">
    <source>
        <dbReference type="ARBA" id="ARBA00005046"/>
    </source>
</evidence>
<keyword evidence="6" id="KW-0460">Magnesium</keyword>
<dbReference type="SUPFAM" id="SSF53218">
    <property type="entry name" value="Molybdenum cofactor biosynthesis proteins"/>
    <property type="match status" value="1"/>
</dbReference>
<dbReference type="Proteomes" id="UP001589683">
    <property type="component" value="Unassembled WGS sequence"/>
</dbReference>
<keyword evidence="4 6" id="KW-0501">Molybdenum cofactor biosynthesis</keyword>
<dbReference type="PANTHER" id="PTHR10192:SF5">
    <property type="entry name" value="GEPHYRIN"/>
    <property type="match status" value="1"/>
</dbReference>
<dbReference type="NCBIfam" id="TIGR00177">
    <property type="entry name" value="molyb_syn"/>
    <property type="match status" value="1"/>
</dbReference>
<dbReference type="InterPro" id="IPR038987">
    <property type="entry name" value="MoeA-like"/>
</dbReference>
<dbReference type="Gene3D" id="3.40.980.10">
    <property type="entry name" value="MoaB/Mog-like domain"/>
    <property type="match status" value="1"/>
</dbReference>
<proteinExistence type="inferred from homology"/>
<accession>A0ABV5JIS9</accession>